<reference evidence="2" key="1">
    <citation type="submission" date="2022-08" db="EMBL/GenBank/DDBJ databases">
        <authorList>
            <person name="Tistechok S."/>
            <person name="Samborskyy M."/>
            <person name="Roman I."/>
        </authorList>
    </citation>
    <scope>NUCLEOTIDE SEQUENCE</scope>
    <source>
        <strain evidence="2">DSM 103496</strain>
    </source>
</reference>
<dbReference type="Gene3D" id="3.60.40.10">
    <property type="entry name" value="PPM-type phosphatase domain"/>
    <property type="match status" value="1"/>
</dbReference>
<dbReference type="SUPFAM" id="SSF81606">
    <property type="entry name" value="PP2C-like"/>
    <property type="match status" value="1"/>
</dbReference>
<evidence type="ECO:0000313" key="2">
    <source>
        <dbReference type="EMBL" id="MCS7483077.1"/>
    </source>
</evidence>
<evidence type="ECO:0000313" key="3">
    <source>
        <dbReference type="Proteomes" id="UP001141259"/>
    </source>
</evidence>
<organism evidence="2 3">
    <name type="scientific">Umezawaea endophytica</name>
    <dbReference type="NCBI Taxonomy" id="1654476"/>
    <lineage>
        <taxon>Bacteria</taxon>
        <taxon>Bacillati</taxon>
        <taxon>Actinomycetota</taxon>
        <taxon>Actinomycetes</taxon>
        <taxon>Pseudonocardiales</taxon>
        <taxon>Pseudonocardiaceae</taxon>
        <taxon>Umezawaea</taxon>
    </lineage>
</organism>
<feature type="domain" description="PPM-type phosphatase" evidence="1">
    <location>
        <begin position="23"/>
        <end position="203"/>
    </location>
</feature>
<dbReference type="Proteomes" id="UP001141259">
    <property type="component" value="Unassembled WGS sequence"/>
</dbReference>
<dbReference type="InterPro" id="IPR036457">
    <property type="entry name" value="PPM-type-like_dom_sf"/>
</dbReference>
<dbReference type="AlphaFoldDB" id="A0A9X3AIF8"/>
<keyword evidence="3" id="KW-1185">Reference proteome</keyword>
<dbReference type="Pfam" id="PF13672">
    <property type="entry name" value="PP2C_2"/>
    <property type="match status" value="1"/>
</dbReference>
<dbReference type="EMBL" id="JANYMP010000028">
    <property type="protein sequence ID" value="MCS7483077.1"/>
    <property type="molecule type" value="Genomic_DNA"/>
</dbReference>
<gene>
    <name evidence="2" type="ORF">NZH93_40035</name>
</gene>
<name>A0A9X3AIF8_9PSEU</name>
<evidence type="ECO:0000259" key="1">
    <source>
        <dbReference type="Pfam" id="PF13672"/>
    </source>
</evidence>
<accession>A0A9X3AIF8</accession>
<sequence length="241" mass="26355">MIRTAERAAPGHLSEDRVFTTANAVVVLDGVTSTRPPDNNGAWYAQTLGEELLNLLTSDDDLADLLATAITRIVARHDLTPGDSPASTVAITRWTHEKIDTLVLADSPIITFGRTTTVIADTRLAALRPITRDQVPLLRNRPHGYWVAEADPTAAHQAKRKTLPRADVEKVIIATDGVSCAVDDYQIFESWQSVLDLITADGPEAVLDQIRAAELSDPTHTRWPRPKTHDDQALALIDFTA</sequence>
<dbReference type="RefSeq" id="WP_259628534.1">
    <property type="nucleotide sequence ID" value="NZ_JANYMP010000028.1"/>
</dbReference>
<protein>
    <submittedName>
        <fullName evidence="2">Protein phosphatase 2C domain-containing protein</fullName>
    </submittedName>
</protein>
<comment type="caution">
    <text evidence="2">The sequence shown here is derived from an EMBL/GenBank/DDBJ whole genome shotgun (WGS) entry which is preliminary data.</text>
</comment>
<dbReference type="InterPro" id="IPR001932">
    <property type="entry name" value="PPM-type_phosphatase-like_dom"/>
</dbReference>
<proteinExistence type="predicted"/>